<dbReference type="Proteomes" id="UP000217257">
    <property type="component" value="Chromosome"/>
</dbReference>
<name>A0A250JBT4_9BACT</name>
<evidence type="ECO:0008006" key="3">
    <source>
        <dbReference type="Google" id="ProtNLM"/>
    </source>
</evidence>
<evidence type="ECO:0000313" key="2">
    <source>
        <dbReference type="Proteomes" id="UP000217257"/>
    </source>
</evidence>
<dbReference type="EMBL" id="CP022098">
    <property type="protein sequence ID" value="ATB41050.1"/>
    <property type="molecule type" value="Genomic_DNA"/>
</dbReference>
<dbReference type="KEGG" id="cfus:CYFUS_006512"/>
<organism evidence="1 2">
    <name type="scientific">Cystobacter fuscus</name>
    <dbReference type="NCBI Taxonomy" id="43"/>
    <lineage>
        <taxon>Bacteria</taxon>
        <taxon>Pseudomonadati</taxon>
        <taxon>Myxococcota</taxon>
        <taxon>Myxococcia</taxon>
        <taxon>Myxococcales</taxon>
        <taxon>Cystobacterineae</taxon>
        <taxon>Archangiaceae</taxon>
        <taxon>Cystobacter</taxon>
    </lineage>
</organism>
<gene>
    <name evidence="1" type="ORF">CYFUS_006512</name>
</gene>
<proteinExistence type="predicted"/>
<evidence type="ECO:0000313" key="1">
    <source>
        <dbReference type="EMBL" id="ATB41050.1"/>
    </source>
</evidence>
<protein>
    <recommendedName>
        <fullName evidence="3">Type IV secretion protein Rhs</fullName>
    </recommendedName>
</protein>
<reference evidence="1 2" key="1">
    <citation type="submission" date="2017-06" db="EMBL/GenBank/DDBJ databases">
        <title>Sequencing and comparative analysis of myxobacterial genomes.</title>
        <authorList>
            <person name="Rupp O."/>
            <person name="Goesmann A."/>
            <person name="Sogaard-Andersen L."/>
        </authorList>
    </citation>
    <scope>NUCLEOTIDE SEQUENCE [LARGE SCALE GENOMIC DNA]</scope>
    <source>
        <strain evidence="1 2">DSM 52655</strain>
    </source>
</reference>
<dbReference type="AlphaFoldDB" id="A0A250JBT4"/>
<sequence length="79" mass="8344">MPIITGLVLGRSEQPSSGSRSIKLDGERLVLSADREIVLRCGEASITLTRDGKVVVKGANLVQTATGLNRIRGASVQIN</sequence>
<accession>A0A250JBT4</accession>